<dbReference type="InterPro" id="IPR005064">
    <property type="entry name" value="BUG"/>
</dbReference>
<dbReference type="InterPro" id="IPR042100">
    <property type="entry name" value="Bug_dom1"/>
</dbReference>
<feature type="chain" id="PRO_5011464618" evidence="2">
    <location>
        <begin position="24"/>
        <end position="323"/>
    </location>
</feature>
<comment type="similarity">
    <text evidence="1">Belongs to the UPF0065 (bug) family.</text>
</comment>
<reference evidence="3 4" key="1">
    <citation type="submission" date="2016-10" db="EMBL/GenBank/DDBJ databases">
        <authorList>
            <person name="de Groot N.N."/>
        </authorList>
    </citation>
    <scope>NUCLEOTIDE SEQUENCE [LARGE SCALE GENOMIC DNA]</scope>
    <source>
        <strain evidence="3 4">DSM 19981</strain>
    </source>
</reference>
<dbReference type="PANTHER" id="PTHR42928:SF5">
    <property type="entry name" value="BLR1237 PROTEIN"/>
    <property type="match status" value="1"/>
</dbReference>
<dbReference type="PANTHER" id="PTHR42928">
    <property type="entry name" value="TRICARBOXYLATE-BINDING PROTEIN"/>
    <property type="match status" value="1"/>
</dbReference>
<evidence type="ECO:0000256" key="2">
    <source>
        <dbReference type="SAM" id="SignalP"/>
    </source>
</evidence>
<keyword evidence="3" id="KW-0675">Receptor</keyword>
<evidence type="ECO:0000313" key="3">
    <source>
        <dbReference type="EMBL" id="SFK98325.1"/>
    </source>
</evidence>
<dbReference type="Gene3D" id="3.40.190.150">
    <property type="entry name" value="Bordetella uptake gene, domain 1"/>
    <property type="match status" value="1"/>
</dbReference>
<dbReference type="EMBL" id="FOSQ01000013">
    <property type="protein sequence ID" value="SFK98325.1"/>
    <property type="molecule type" value="Genomic_DNA"/>
</dbReference>
<feature type="signal peptide" evidence="2">
    <location>
        <begin position="1"/>
        <end position="23"/>
    </location>
</feature>
<dbReference type="SUPFAM" id="SSF53850">
    <property type="entry name" value="Periplasmic binding protein-like II"/>
    <property type="match status" value="1"/>
</dbReference>
<dbReference type="Gene3D" id="3.40.190.10">
    <property type="entry name" value="Periplasmic binding protein-like II"/>
    <property type="match status" value="1"/>
</dbReference>
<sequence>MIRRRHLLAAGLAAPALPARAQAAWPTRPITFVNGFAPGSTIDIVARTMGREIEARLGQPLVIDSRPGASGNIAALAMLRAPADGYTIGLAPITLGTNPWLMNVGYDPQRDITLVARMTAVPVVIAVAASTGFRTLADLLAFARQSPERLTLGHGGVGASGFLAAHLFGRAAGFQPLMVPFSGTTPVYQAMLAGTVHGTFTPVDNVLPGQVAAGAMRVLAVMQETRIAMLPDVPTTRELGFGPEVDFRSWHGVMVRAGTPAPVITRLFEATVAAAANPAVQEALLRAGVEPAPSASMEEAQAFYLGEVARWGDLIRALGIRPQ</sequence>
<keyword evidence="4" id="KW-1185">Reference proteome</keyword>
<dbReference type="Pfam" id="PF03401">
    <property type="entry name" value="TctC"/>
    <property type="match status" value="1"/>
</dbReference>
<accession>A0A1I4DY37</accession>
<dbReference type="PIRSF" id="PIRSF017082">
    <property type="entry name" value="YflP"/>
    <property type="match status" value="1"/>
</dbReference>
<protein>
    <submittedName>
        <fullName evidence="3">Tripartite-type tricarboxylate transporter, receptor component TctC</fullName>
    </submittedName>
</protein>
<dbReference type="STRING" id="1123062.SAMN02745775_11325"/>
<keyword evidence="2" id="KW-0732">Signal</keyword>
<evidence type="ECO:0000256" key="1">
    <source>
        <dbReference type="ARBA" id="ARBA00006987"/>
    </source>
</evidence>
<dbReference type="Proteomes" id="UP000199473">
    <property type="component" value="Unassembled WGS sequence"/>
</dbReference>
<name>A0A1I4DY37_9PROT</name>
<evidence type="ECO:0000313" key="4">
    <source>
        <dbReference type="Proteomes" id="UP000199473"/>
    </source>
</evidence>
<dbReference type="AlphaFoldDB" id="A0A1I4DY37"/>
<dbReference type="RefSeq" id="WP_175534132.1">
    <property type="nucleotide sequence ID" value="NZ_FOSQ01000013.1"/>
</dbReference>
<proteinExistence type="inferred from homology"/>
<dbReference type="CDD" id="cd07012">
    <property type="entry name" value="PBP2_Bug_TTT"/>
    <property type="match status" value="1"/>
</dbReference>
<organism evidence="3 4">
    <name type="scientific">Falsiroseomonas stagni DSM 19981</name>
    <dbReference type="NCBI Taxonomy" id="1123062"/>
    <lineage>
        <taxon>Bacteria</taxon>
        <taxon>Pseudomonadati</taxon>
        <taxon>Pseudomonadota</taxon>
        <taxon>Alphaproteobacteria</taxon>
        <taxon>Acetobacterales</taxon>
        <taxon>Roseomonadaceae</taxon>
        <taxon>Falsiroseomonas</taxon>
    </lineage>
</organism>
<gene>
    <name evidence="3" type="ORF">SAMN02745775_11325</name>
</gene>